<accession>A0ABR6WSV6</accession>
<dbReference type="Gene3D" id="1.10.10.10">
    <property type="entry name" value="Winged helix-like DNA-binding domain superfamily/Winged helix DNA-binding domain"/>
    <property type="match status" value="1"/>
</dbReference>
<comment type="caution">
    <text evidence="3">The sequence shown here is derived from an EMBL/GenBank/DDBJ whole genome shotgun (WGS) entry which is preliminary data.</text>
</comment>
<sequence length="126" mass="14015">MSRPRKWRKVCCLPASSLFGSLNATNINDGIINMAVEEYETIRLIDLEGYTQEDCASHMNVARTTVQWIYNDARKKIAEALVNNRILHIEGGNYKLCDGLEESCGCSSCSRHKLDSNSIDDGNGGE</sequence>
<comment type="similarity">
    <text evidence="1">Belongs to the UPF0251 family.</text>
</comment>
<keyword evidence="2" id="KW-0732">Signal</keyword>
<dbReference type="EMBL" id="WJBC01000003">
    <property type="protein sequence ID" value="MBC3803470.1"/>
    <property type="molecule type" value="Genomic_DNA"/>
</dbReference>
<proteinExistence type="inferred from homology"/>
<protein>
    <submittedName>
        <fullName evidence="3">DUF134 domain-containing protein</fullName>
    </submittedName>
</protein>
<keyword evidence="4" id="KW-1185">Reference proteome</keyword>
<evidence type="ECO:0000313" key="4">
    <source>
        <dbReference type="Proteomes" id="UP000603234"/>
    </source>
</evidence>
<evidence type="ECO:0000256" key="1">
    <source>
        <dbReference type="ARBA" id="ARBA00009350"/>
    </source>
</evidence>
<feature type="chain" id="PRO_5045559009" evidence="2">
    <location>
        <begin position="25"/>
        <end position="126"/>
    </location>
</feature>
<dbReference type="RefSeq" id="WP_186841457.1">
    <property type="nucleotide sequence ID" value="NZ_WJBC01000003.1"/>
</dbReference>
<evidence type="ECO:0000256" key="2">
    <source>
        <dbReference type="SAM" id="SignalP"/>
    </source>
</evidence>
<gene>
    <name evidence="3" type="ORF">GH808_03350</name>
</gene>
<feature type="signal peptide" evidence="2">
    <location>
        <begin position="1"/>
        <end position="24"/>
    </location>
</feature>
<dbReference type="InterPro" id="IPR036388">
    <property type="entry name" value="WH-like_DNA-bd_sf"/>
</dbReference>
<dbReference type="PANTHER" id="PTHR37478">
    <property type="match status" value="1"/>
</dbReference>
<dbReference type="InterPro" id="IPR002852">
    <property type="entry name" value="UPF0251"/>
</dbReference>
<evidence type="ECO:0000313" key="3">
    <source>
        <dbReference type="EMBL" id="MBC3803470.1"/>
    </source>
</evidence>
<dbReference type="Proteomes" id="UP000603234">
    <property type="component" value="Unassembled WGS sequence"/>
</dbReference>
<dbReference type="PANTHER" id="PTHR37478:SF2">
    <property type="entry name" value="UPF0251 PROTEIN TK0562"/>
    <property type="match status" value="1"/>
</dbReference>
<dbReference type="SUPFAM" id="SSF88659">
    <property type="entry name" value="Sigma3 and sigma4 domains of RNA polymerase sigma factors"/>
    <property type="match status" value="1"/>
</dbReference>
<organism evidence="3 4">
    <name type="scientific">Acetobacterium fimetarium</name>
    <dbReference type="NCBI Taxonomy" id="52691"/>
    <lineage>
        <taxon>Bacteria</taxon>
        <taxon>Bacillati</taxon>
        <taxon>Bacillota</taxon>
        <taxon>Clostridia</taxon>
        <taxon>Eubacteriales</taxon>
        <taxon>Eubacteriaceae</taxon>
        <taxon>Acetobacterium</taxon>
    </lineage>
</organism>
<reference evidence="3 4" key="1">
    <citation type="journal article" date="2020" name="mSystems">
        <title>Defining Genomic and Predicted Metabolic Features of the Acetobacterium Genus.</title>
        <authorList>
            <person name="Ross D.E."/>
            <person name="Marshall C.W."/>
            <person name="Gulliver D."/>
            <person name="May H.D."/>
            <person name="Norman R.S."/>
        </authorList>
    </citation>
    <scope>NUCLEOTIDE SEQUENCE [LARGE SCALE GENOMIC DNA]</scope>
    <source>
        <strain evidence="3 4">DSM 8238</strain>
    </source>
</reference>
<dbReference type="Pfam" id="PF02001">
    <property type="entry name" value="DUF134"/>
    <property type="match status" value="1"/>
</dbReference>
<dbReference type="InterPro" id="IPR013324">
    <property type="entry name" value="RNA_pol_sigma_r3/r4-like"/>
</dbReference>
<name>A0ABR6WSV6_9FIRM</name>